<dbReference type="PANTHER" id="PTHR24345:SF0">
    <property type="entry name" value="CELL CYCLE SERINE_THREONINE-PROTEIN KINASE CDC5_MSD2"/>
    <property type="match status" value="1"/>
</dbReference>
<evidence type="ECO:0000256" key="4">
    <source>
        <dbReference type="ARBA" id="ARBA00022777"/>
    </source>
</evidence>
<dbReference type="PROSITE" id="PS50011">
    <property type="entry name" value="PROTEIN_KINASE_DOM"/>
    <property type="match status" value="1"/>
</dbReference>
<keyword evidence="8" id="KW-1185">Reference proteome</keyword>
<accession>A0A9Q0RIK6</accession>
<dbReference type="EMBL" id="JAPWDV010000003">
    <property type="protein sequence ID" value="KAJ6216968.1"/>
    <property type="molecule type" value="Genomic_DNA"/>
</dbReference>
<dbReference type="GO" id="GO:0005524">
    <property type="term" value="F:ATP binding"/>
    <property type="evidence" value="ECO:0007669"/>
    <property type="project" value="UniProtKB-KW"/>
</dbReference>
<organism evidence="7 8">
    <name type="scientific">Blomia tropicalis</name>
    <name type="common">Mite</name>
    <dbReference type="NCBI Taxonomy" id="40697"/>
    <lineage>
        <taxon>Eukaryota</taxon>
        <taxon>Metazoa</taxon>
        <taxon>Ecdysozoa</taxon>
        <taxon>Arthropoda</taxon>
        <taxon>Chelicerata</taxon>
        <taxon>Arachnida</taxon>
        <taxon>Acari</taxon>
        <taxon>Acariformes</taxon>
        <taxon>Sarcoptiformes</taxon>
        <taxon>Astigmata</taxon>
        <taxon>Glycyphagoidea</taxon>
        <taxon>Echimyopodidae</taxon>
        <taxon>Blomia</taxon>
    </lineage>
</organism>
<dbReference type="Pfam" id="PF00069">
    <property type="entry name" value="Pkinase"/>
    <property type="match status" value="1"/>
</dbReference>
<dbReference type="PANTHER" id="PTHR24345">
    <property type="entry name" value="SERINE/THREONINE-PROTEIN KINASE PLK"/>
    <property type="match status" value="1"/>
</dbReference>
<protein>
    <recommendedName>
        <fullName evidence="6">Protein kinase domain-containing protein</fullName>
    </recommendedName>
</protein>
<gene>
    <name evidence="7" type="ORF">RDWZM_008125</name>
</gene>
<comment type="caution">
    <text evidence="7">The sequence shown here is derived from an EMBL/GenBank/DDBJ whole genome shotgun (WGS) entry which is preliminary data.</text>
</comment>
<dbReference type="Gene3D" id="1.10.510.10">
    <property type="entry name" value="Transferase(Phosphotransferase) domain 1"/>
    <property type="match status" value="1"/>
</dbReference>
<evidence type="ECO:0000256" key="3">
    <source>
        <dbReference type="ARBA" id="ARBA00022741"/>
    </source>
</evidence>
<keyword evidence="5" id="KW-0067">ATP-binding</keyword>
<dbReference type="PROSITE" id="PS00108">
    <property type="entry name" value="PROTEIN_KINASE_ST"/>
    <property type="match status" value="1"/>
</dbReference>
<evidence type="ECO:0000313" key="8">
    <source>
        <dbReference type="Proteomes" id="UP001142055"/>
    </source>
</evidence>
<dbReference type="InterPro" id="IPR008271">
    <property type="entry name" value="Ser/Thr_kinase_AS"/>
</dbReference>
<evidence type="ECO:0000256" key="1">
    <source>
        <dbReference type="ARBA" id="ARBA00022527"/>
    </source>
</evidence>
<dbReference type="AlphaFoldDB" id="A0A9Q0RIK6"/>
<evidence type="ECO:0000256" key="5">
    <source>
        <dbReference type="ARBA" id="ARBA00022840"/>
    </source>
</evidence>
<keyword evidence="3" id="KW-0547">Nucleotide-binding</keyword>
<dbReference type="OMA" id="TNINERW"/>
<evidence type="ECO:0000259" key="6">
    <source>
        <dbReference type="PROSITE" id="PS50011"/>
    </source>
</evidence>
<evidence type="ECO:0000313" key="7">
    <source>
        <dbReference type="EMBL" id="KAJ6216968.1"/>
    </source>
</evidence>
<proteinExistence type="predicted"/>
<dbReference type="GO" id="GO:0005634">
    <property type="term" value="C:nucleus"/>
    <property type="evidence" value="ECO:0007669"/>
    <property type="project" value="TreeGrafter"/>
</dbReference>
<feature type="domain" description="Protein kinase" evidence="6">
    <location>
        <begin position="15"/>
        <end position="281"/>
    </location>
</feature>
<dbReference type="InterPro" id="IPR011009">
    <property type="entry name" value="Kinase-like_dom_sf"/>
</dbReference>
<name>A0A9Q0RIK6_BLOTA</name>
<dbReference type="SUPFAM" id="SSF56112">
    <property type="entry name" value="Protein kinase-like (PK-like)"/>
    <property type="match status" value="1"/>
</dbReference>
<reference evidence="7" key="1">
    <citation type="submission" date="2022-12" db="EMBL/GenBank/DDBJ databases">
        <title>Genome assemblies of Blomia tropicalis.</title>
        <authorList>
            <person name="Cui Y."/>
        </authorList>
    </citation>
    <scope>NUCLEOTIDE SEQUENCE</scope>
    <source>
        <tissue evidence="7">Adult mites</tissue>
    </source>
</reference>
<keyword evidence="1" id="KW-0723">Serine/threonine-protein kinase</keyword>
<sequence length="296" mass="34015">MDEKDIKGFLASKGYDVICKLAEGGFAEVRKAKLVSEKETTTNFLAIKIFDLNKVNKAWLQNCLKNEMYISKNLKHPNIVLTLEVMKTQHYGFIVMALADGSLSTEMYGENRREYSIKQAKIYFKGLISGLKYMHEQNVAHRDLKLENFLLLKKTPMISDFGFAACGSRQSRTTLTQMLRKTCCGTPGYMAPELFATKKLQEYDAKAVDIYAMGVSLFEMLNYSKPYPDINDEDTIEKIANKDLRYKVNLPNEIKDLIESMLQFYPCLRPNVEQISHNQWLDPNSFTQFLNLFLGN</sequence>
<dbReference type="InterPro" id="IPR000719">
    <property type="entry name" value="Prot_kinase_dom"/>
</dbReference>
<keyword evidence="2" id="KW-0808">Transferase</keyword>
<keyword evidence="4" id="KW-0418">Kinase</keyword>
<dbReference type="Proteomes" id="UP001142055">
    <property type="component" value="Chromosome 3"/>
</dbReference>
<evidence type="ECO:0000256" key="2">
    <source>
        <dbReference type="ARBA" id="ARBA00022679"/>
    </source>
</evidence>
<dbReference type="SMART" id="SM00220">
    <property type="entry name" value="S_TKc"/>
    <property type="match status" value="1"/>
</dbReference>
<dbReference type="GO" id="GO:0004674">
    <property type="term" value="F:protein serine/threonine kinase activity"/>
    <property type="evidence" value="ECO:0007669"/>
    <property type="project" value="UniProtKB-KW"/>
</dbReference>